<evidence type="ECO:0000313" key="4">
    <source>
        <dbReference type="EMBL" id="KCZ92437.1"/>
    </source>
</evidence>
<reference evidence="4 5" key="1">
    <citation type="journal article" date="2014" name="Antonie Van Leeuwenhoek">
        <title>Hyphomonas beringensis sp. nov. and Hyphomonas chukchiensis sp. nov., isolated from surface seawater of the Bering Sea and Chukchi Sea.</title>
        <authorList>
            <person name="Li C."/>
            <person name="Lai Q."/>
            <person name="Li G."/>
            <person name="Dong C."/>
            <person name="Wang J."/>
            <person name="Liao Y."/>
            <person name="Shao Z."/>
        </authorList>
    </citation>
    <scope>NUCLEOTIDE SEQUENCE [LARGE SCALE GENOMIC DNA]</scope>
    <source>
        <strain evidence="4 5">MHS-2</strain>
    </source>
</reference>
<dbReference type="InterPro" id="IPR029063">
    <property type="entry name" value="SAM-dependent_MTases_sf"/>
</dbReference>
<sequence length="308" mass="33312">MTPPSTPAAPPHVFDRERVRQRRDRAAPGFQDYSFLKARVSRDLVERLEDTSRTFQSGLELGAHDGGVSALLEGSSKIANMRVTDPSEGMVAAARARGLSAEVADEENLPYPPESFDLVLSALSLHWVNDLPGALVQVRKVLKPDGLFLGALLGAGTLHELRTSLVEAEAEIMGGIAPRLSPLPALADTAALMQRAGFALPVVDRETVTVRYGHVLGLLADLKGMGERAAFADGRGQPLPRRVLARMVEIYDKQFRDPDGRVRASFEVVYLSGWAPAPHQPKPLKPGSARVSLADAVRQHAKADKDKP</sequence>
<evidence type="ECO:0000256" key="1">
    <source>
        <dbReference type="ARBA" id="ARBA00022603"/>
    </source>
</evidence>
<evidence type="ECO:0000313" key="5">
    <source>
        <dbReference type="Proteomes" id="UP000025171"/>
    </source>
</evidence>
<name>A0A059FP94_9PROT</name>
<dbReference type="PANTHER" id="PTHR13090:SF1">
    <property type="entry name" value="ARGININE-HYDROXYLASE NDUFAF5, MITOCHONDRIAL"/>
    <property type="match status" value="1"/>
</dbReference>
<dbReference type="GO" id="GO:0008757">
    <property type="term" value="F:S-adenosylmethionine-dependent methyltransferase activity"/>
    <property type="evidence" value="ECO:0007669"/>
    <property type="project" value="InterPro"/>
</dbReference>
<keyword evidence="2" id="KW-0808">Transferase</keyword>
<dbReference type="InterPro" id="IPR013216">
    <property type="entry name" value="Methyltransf_11"/>
</dbReference>
<dbReference type="AlphaFoldDB" id="A0A059FP94"/>
<dbReference type="eggNOG" id="COG2226">
    <property type="taxonomic scope" value="Bacteria"/>
</dbReference>
<dbReference type="CDD" id="cd02440">
    <property type="entry name" value="AdoMet_MTases"/>
    <property type="match status" value="1"/>
</dbReference>
<evidence type="ECO:0000259" key="3">
    <source>
        <dbReference type="Pfam" id="PF08241"/>
    </source>
</evidence>
<dbReference type="Gene3D" id="3.40.50.150">
    <property type="entry name" value="Vaccinia Virus protein VP39"/>
    <property type="match status" value="1"/>
</dbReference>
<protein>
    <recommendedName>
        <fullName evidence="3">Methyltransferase type 11 domain-containing protein</fullName>
    </recommendedName>
</protein>
<dbReference type="GO" id="GO:0032259">
    <property type="term" value="P:methylation"/>
    <property type="evidence" value="ECO:0007669"/>
    <property type="project" value="UniProtKB-KW"/>
</dbReference>
<keyword evidence="5" id="KW-1185">Reference proteome</keyword>
<dbReference type="Proteomes" id="UP000025171">
    <property type="component" value="Unassembled WGS sequence"/>
</dbReference>
<dbReference type="Pfam" id="PF08241">
    <property type="entry name" value="Methyltransf_11"/>
    <property type="match status" value="1"/>
</dbReference>
<dbReference type="EMBL" id="ARYK01000004">
    <property type="protein sequence ID" value="KCZ92437.1"/>
    <property type="molecule type" value="Genomic_DNA"/>
</dbReference>
<keyword evidence="1" id="KW-0489">Methyltransferase</keyword>
<gene>
    <name evidence="4" type="ORF">HJO_10389</name>
</gene>
<dbReference type="SUPFAM" id="SSF53335">
    <property type="entry name" value="S-adenosyl-L-methionine-dependent methyltransferases"/>
    <property type="match status" value="1"/>
</dbReference>
<organism evidence="4 5">
    <name type="scientific">Hyphomonas johnsonii MHS-2</name>
    <dbReference type="NCBI Taxonomy" id="1280950"/>
    <lineage>
        <taxon>Bacteria</taxon>
        <taxon>Pseudomonadati</taxon>
        <taxon>Pseudomonadota</taxon>
        <taxon>Alphaproteobacteria</taxon>
        <taxon>Hyphomonadales</taxon>
        <taxon>Hyphomonadaceae</taxon>
        <taxon>Hyphomonas</taxon>
    </lineage>
</organism>
<dbReference type="RefSeq" id="WP_035616665.1">
    <property type="nucleotide sequence ID" value="NZ_ARYK01000004.1"/>
</dbReference>
<dbReference type="STRING" id="1280950.HJO_10389"/>
<dbReference type="InterPro" id="IPR050602">
    <property type="entry name" value="Malonyl-ACP_OMT"/>
</dbReference>
<dbReference type="PANTHER" id="PTHR13090">
    <property type="entry name" value="ARGININE-HYDROXYLASE NDUFAF5, MITOCHONDRIAL"/>
    <property type="match status" value="1"/>
</dbReference>
<proteinExistence type="predicted"/>
<comment type="caution">
    <text evidence="4">The sequence shown here is derived from an EMBL/GenBank/DDBJ whole genome shotgun (WGS) entry which is preliminary data.</text>
</comment>
<dbReference type="OrthoDB" id="9793723at2"/>
<evidence type="ECO:0000256" key="2">
    <source>
        <dbReference type="ARBA" id="ARBA00022679"/>
    </source>
</evidence>
<feature type="domain" description="Methyltransferase type 11" evidence="3">
    <location>
        <begin position="59"/>
        <end position="149"/>
    </location>
</feature>
<dbReference type="PATRIC" id="fig|1280950.3.peg.2078"/>
<accession>A0A059FP94</accession>